<sequence length="383" mass="41631">MTRYCVDPDRHELIAAWGTGEGDLATRIATLPAGTDTSVLLSLARALAQLSEAAWRTYTHPASAAGSLEPNSEGWRREREREAFDEVVDAITKPHLPSGGMMMVSYSRLVESANRIGRALHDIDDPDLTQAVRGEVATELAAVESAELGDLTARAQQAVLLSREDASPVQVTAADHLLDQDPFGPVELFSAIDPTAAAVAAAHWLAAAAEVAADASGQDPTMVVRAADDIEALPHETPTLVLGLIDDGASPHEAVTGLVRHAMHITDGLLPDPTALREQLDDLEETVAEYTGEDEPDLENIALRLTPLDPKRPARDLLEDLLTGIHGCWLIHSEYEDLDEEDLDLDDDGEWDDEQAEQRQRAGRERFAQLVREAAAQHRDRLI</sequence>
<organism evidence="2">
    <name type="scientific">Kitasatospora sp. CMC57</name>
    <dbReference type="NCBI Taxonomy" id="3231513"/>
    <lineage>
        <taxon>Bacteria</taxon>
        <taxon>Bacillati</taxon>
        <taxon>Actinomycetota</taxon>
        <taxon>Actinomycetes</taxon>
        <taxon>Kitasatosporales</taxon>
        <taxon>Streptomycetaceae</taxon>
        <taxon>Kitasatospora</taxon>
    </lineage>
</organism>
<gene>
    <name evidence="2" type="ORF">KCMC57_13730</name>
</gene>
<accession>A0AB33JSL2</accession>
<reference evidence="2" key="1">
    <citation type="submission" date="2024-07" db="EMBL/GenBank/DDBJ databases">
        <title>Complete genome sequences of cellulolytic bacteria, Kitasatospora sp. CMC57 and Streptomyces sp. CMC78, isolated from Japanese agricultural soil.</title>
        <authorList>
            <person name="Hashimoto T."/>
            <person name="Ito M."/>
            <person name="Iwamoto M."/>
            <person name="Fukahori D."/>
            <person name="Shoda T."/>
            <person name="Sakoda M."/>
            <person name="Morohoshi T."/>
            <person name="Mitsuboshi M."/>
            <person name="Nishizawa T."/>
        </authorList>
    </citation>
    <scope>NUCLEOTIDE SEQUENCE</scope>
    <source>
        <strain evidence="2">CMC57</strain>
    </source>
</reference>
<evidence type="ECO:0000313" key="2">
    <source>
        <dbReference type="EMBL" id="BFP45005.1"/>
    </source>
</evidence>
<name>A0AB33JSL2_9ACTN</name>
<protein>
    <submittedName>
        <fullName evidence="2">Uncharacterized protein</fullName>
    </submittedName>
</protein>
<feature type="region of interest" description="Disordered" evidence="1">
    <location>
        <begin position="344"/>
        <end position="365"/>
    </location>
</feature>
<feature type="compositionally biased region" description="Basic and acidic residues" evidence="1">
    <location>
        <begin position="356"/>
        <end position="365"/>
    </location>
</feature>
<evidence type="ECO:0000256" key="1">
    <source>
        <dbReference type="SAM" id="MobiDB-lite"/>
    </source>
</evidence>
<dbReference type="AlphaFoldDB" id="A0AB33JSL2"/>
<dbReference type="EMBL" id="AP035881">
    <property type="protein sequence ID" value="BFP45005.1"/>
    <property type="molecule type" value="Genomic_DNA"/>
</dbReference>
<feature type="compositionally biased region" description="Acidic residues" evidence="1">
    <location>
        <begin position="344"/>
        <end position="355"/>
    </location>
</feature>
<proteinExistence type="predicted"/>